<accession>S8EAH2</accession>
<dbReference type="OrthoDB" id="2554033at2759"/>
<dbReference type="Proteomes" id="UP000015241">
    <property type="component" value="Unassembled WGS sequence"/>
</dbReference>
<feature type="region of interest" description="Disordered" evidence="1">
    <location>
        <begin position="67"/>
        <end position="219"/>
    </location>
</feature>
<evidence type="ECO:0000313" key="3">
    <source>
        <dbReference type="Proteomes" id="UP000015241"/>
    </source>
</evidence>
<organism evidence="2 3">
    <name type="scientific">Fomitopsis schrenkii</name>
    <name type="common">Brown rot fungus</name>
    <dbReference type="NCBI Taxonomy" id="2126942"/>
    <lineage>
        <taxon>Eukaryota</taxon>
        <taxon>Fungi</taxon>
        <taxon>Dikarya</taxon>
        <taxon>Basidiomycota</taxon>
        <taxon>Agaricomycotina</taxon>
        <taxon>Agaricomycetes</taxon>
        <taxon>Polyporales</taxon>
        <taxon>Fomitopsis</taxon>
    </lineage>
</organism>
<feature type="compositionally biased region" description="Polar residues" evidence="1">
    <location>
        <begin position="29"/>
        <end position="40"/>
    </location>
</feature>
<feature type="compositionally biased region" description="Polar residues" evidence="1">
    <location>
        <begin position="67"/>
        <end position="79"/>
    </location>
</feature>
<dbReference type="AlphaFoldDB" id="S8EAH2"/>
<proteinExistence type="predicted"/>
<evidence type="ECO:0000256" key="1">
    <source>
        <dbReference type="SAM" id="MobiDB-lite"/>
    </source>
</evidence>
<feature type="compositionally biased region" description="Low complexity" evidence="1">
    <location>
        <begin position="120"/>
        <end position="132"/>
    </location>
</feature>
<dbReference type="eggNOG" id="ENOG502SR38">
    <property type="taxonomic scope" value="Eukaryota"/>
</dbReference>
<dbReference type="InParanoid" id="S8EAH2"/>
<sequence>MSSPTKPIPIDAHRRRAPSDSDSSDGSECSPTTPYSTNAPFPTPATGYTPRIAPVSPSTSPIFSYFLSQGPSKSPTSSLPFRRNFGPPAIDEDDETPMPPGTKHARRASTAWTAGSERFTQTAAAPTTATPQQHERATGVLRRLSLGGAMARPQIPQFNKNAVAGEEIKRRMTPPTLPPTPTPRKSRRSNTMAAGTQRPKRAPSPMGERILTGHFDSFH</sequence>
<dbReference type="EMBL" id="KE504140">
    <property type="protein sequence ID" value="EPT01653.1"/>
    <property type="molecule type" value="Genomic_DNA"/>
</dbReference>
<gene>
    <name evidence="2" type="ORF">FOMPIDRAFT_1048547</name>
</gene>
<protein>
    <submittedName>
        <fullName evidence="2">Uncharacterized protein</fullName>
    </submittedName>
</protein>
<feature type="region of interest" description="Disordered" evidence="1">
    <location>
        <begin position="1"/>
        <end position="53"/>
    </location>
</feature>
<reference evidence="2 3" key="1">
    <citation type="journal article" date="2012" name="Science">
        <title>The Paleozoic origin of enzymatic lignin decomposition reconstructed from 31 fungal genomes.</title>
        <authorList>
            <person name="Floudas D."/>
            <person name="Binder M."/>
            <person name="Riley R."/>
            <person name="Barry K."/>
            <person name="Blanchette R.A."/>
            <person name="Henrissat B."/>
            <person name="Martinez A.T."/>
            <person name="Otillar R."/>
            <person name="Spatafora J.W."/>
            <person name="Yadav J.S."/>
            <person name="Aerts A."/>
            <person name="Benoit I."/>
            <person name="Boyd A."/>
            <person name="Carlson A."/>
            <person name="Copeland A."/>
            <person name="Coutinho P.M."/>
            <person name="de Vries R.P."/>
            <person name="Ferreira P."/>
            <person name="Findley K."/>
            <person name="Foster B."/>
            <person name="Gaskell J."/>
            <person name="Glotzer D."/>
            <person name="Gorecki P."/>
            <person name="Heitman J."/>
            <person name="Hesse C."/>
            <person name="Hori C."/>
            <person name="Igarashi K."/>
            <person name="Jurgens J.A."/>
            <person name="Kallen N."/>
            <person name="Kersten P."/>
            <person name="Kohler A."/>
            <person name="Kuees U."/>
            <person name="Kumar T.K.A."/>
            <person name="Kuo A."/>
            <person name="LaButti K."/>
            <person name="Larrondo L.F."/>
            <person name="Lindquist E."/>
            <person name="Ling A."/>
            <person name="Lombard V."/>
            <person name="Lucas S."/>
            <person name="Lundell T."/>
            <person name="Martin R."/>
            <person name="McLaughlin D.J."/>
            <person name="Morgenstern I."/>
            <person name="Morin E."/>
            <person name="Murat C."/>
            <person name="Nagy L.G."/>
            <person name="Nolan M."/>
            <person name="Ohm R.A."/>
            <person name="Patyshakuliyeva A."/>
            <person name="Rokas A."/>
            <person name="Ruiz-Duenas F.J."/>
            <person name="Sabat G."/>
            <person name="Salamov A."/>
            <person name="Samejima M."/>
            <person name="Schmutz J."/>
            <person name="Slot J.C."/>
            <person name="St John F."/>
            <person name="Stenlid J."/>
            <person name="Sun H."/>
            <person name="Sun S."/>
            <person name="Syed K."/>
            <person name="Tsang A."/>
            <person name="Wiebenga A."/>
            <person name="Young D."/>
            <person name="Pisabarro A."/>
            <person name="Eastwood D.C."/>
            <person name="Martin F."/>
            <person name="Cullen D."/>
            <person name="Grigoriev I.V."/>
            <person name="Hibbett D.S."/>
        </authorList>
    </citation>
    <scope>NUCLEOTIDE SEQUENCE</scope>
    <source>
        <strain evidence="3">FP-58527</strain>
    </source>
</reference>
<evidence type="ECO:0000313" key="2">
    <source>
        <dbReference type="EMBL" id="EPT01653.1"/>
    </source>
</evidence>
<keyword evidence="3" id="KW-1185">Reference proteome</keyword>
<name>S8EAH2_FOMSC</name>
<dbReference type="HOGENOM" id="CLU_1294783_0_0_1"/>